<dbReference type="GO" id="GO:0004798">
    <property type="term" value="F:dTMP kinase activity"/>
    <property type="evidence" value="ECO:0007669"/>
    <property type="project" value="UniProtKB-UniRule"/>
</dbReference>
<dbReference type="Pfam" id="PF02223">
    <property type="entry name" value="Thymidylate_kin"/>
    <property type="match status" value="1"/>
</dbReference>
<keyword evidence="8 11" id="KW-0067">ATP-binding</keyword>
<dbReference type="PANTHER" id="PTHR10344">
    <property type="entry name" value="THYMIDYLATE KINASE"/>
    <property type="match status" value="1"/>
</dbReference>
<evidence type="ECO:0000256" key="3">
    <source>
        <dbReference type="ARBA" id="ARBA00017144"/>
    </source>
</evidence>
<protein>
    <recommendedName>
        <fullName evidence="3 11">Thymidylate kinase</fullName>
        <ecNumber evidence="2 11">2.7.4.9</ecNumber>
    </recommendedName>
    <alternativeName>
        <fullName evidence="11">dTMP kinase</fullName>
    </alternativeName>
</protein>
<dbReference type="GO" id="GO:0005524">
    <property type="term" value="F:ATP binding"/>
    <property type="evidence" value="ECO:0007669"/>
    <property type="project" value="UniProtKB-UniRule"/>
</dbReference>
<dbReference type="Gene3D" id="3.40.50.300">
    <property type="entry name" value="P-loop containing nucleotide triphosphate hydrolases"/>
    <property type="match status" value="1"/>
</dbReference>
<comment type="function">
    <text evidence="10 11">Phosphorylation of dTMP to form dTDP in both de novo and salvage pathways of dTTP synthesis.</text>
</comment>
<dbReference type="GO" id="GO:0006227">
    <property type="term" value="P:dUDP biosynthetic process"/>
    <property type="evidence" value="ECO:0007669"/>
    <property type="project" value="TreeGrafter"/>
</dbReference>
<keyword evidence="7 11" id="KW-0418">Kinase</keyword>
<comment type="catalytic activity">
    <reaction evidence="9 11">
        <text>dTMP + ATP = dTDP + ADP</text>
        <dbReference type="Rhea" id="RHEA:13517"/>
        <dbReference type="ChEBI" id="CHEBI:30616"/>
        <dbReference type="ChEBI" id="CHEBI:58369"/>
        <dbReference type="ChEBI" id="CHEBI:63528"/>
        <dbReference type="ChEBI" id="CHEBI:456216"/>
        <dbReference type="EC" id="2.7.4.9"/>
    </reaction>
</comment>
<evidence type="ECO:0000256" key="6">
    <source>
        <dbReference type="ARBA" id="ARBA00022741"/>
    </source>
</evidence>
<evidence type="ECO:0000256" key="1">
    <source>
        <dbReference type="ARBA" id="ARBA00009776"/>
    </source>
</evidence>
<keyword evidence="4 11" id="KW-0808">Transferase</keyword>
<evidence type="ECO:0000259" key="12">
    <source>
        <dbReference type="Pfam" id="PF02223"/>
    </source>
</evidence>
<dbReference type="EC" id="2.7.4.9" evidence="2 11"/>
<dbReference type="InterPro" id="IPR018094">
    <property type="entry name" value="Thymidylate_kinase"/>
</dbReference>
<name>A0A1M4ZSE2_9CLOT</name>
<dbReference type="GO" id="GO:0006235">
    <property type="term" value="P:dTTP biosynthetic process"/>
    <property type="evidence" value="ECO:0007669"/>
    <property type="project" value="UniProtKB-UniRule"/>
</dbReference>
<evidence type="ECO:0000256" key="11">
    <source>
        <dbReference type="HAMAP-Rule" id="MF_00165"/>
    </source>
</evidence>
<dbReference type="GO" id="GO:0006233">
    <property type="term" value="P:dTDP biosynthetic process"/>
    <property type="evidence" value="ECO:0007669"/>
    <property type="project" value="InterPro"/>
</dbReference>
<proteinExistence type="inferred from homology"/>
<evidence type="ECO:0000256" key="9">
    <source>
        <dbReference type="ARBA" id="ARBA00048743"/>
    </source>
</evidence>
<sequence length="207" mass="23381">MKGIFITFEGPDGAGKTTQINLLKEYLISKGFDVVLTREPGGTPIGEKIRNVILDVENKEMDDICEALLYAASRAQLVKEFILPNIEQGKVVICDRFVESSIVYQGYARGIGEEKIEAINNIATRGLVPDAVFLLMLTPEEGIKRKKNSGKLDRLEMEKIEFHKKVYEGYNRLKGKRKNVFEIDATLDVNLIHNKIIGIVENLLREE</sequence>
<dbReference type="Proteomes" id="UP000184423">
    <property type="component" value="Unassembled WGS sequence"/>
</dbReference>
<dbReference type="InterPro" id="IPR027417">
    <property type="entry name" value="P-loop_NTPase"/>
</dbReference>
<gene>
    <name evidence="11" type="primary">tmk</name>
    <name evidence="13" type="ORF">SAMN02746091_01996</name>
</gene>
<comment type="similarity">
    <text evidence="1 11">Belongs to the thymidylate kinase family.</text>
</comment>
<evidence type="ECO:0000256" key="10">
    <source>
        <dbReference type="ARBA" id="ARBA00057735"/>
    </source>
</evidence>
<dbReference type="PANTHER" id="PTHR10344:SF4">
    <property type="entry name" value="UMP-CMP KINASE 2, MITOCHONDRIAL"/>
    <property type="match status" value="1"/>
</dbReference>
<dbReference type="FunFam" id="3.40.50.300:FF:000225">
    <property type="entry name" value="Thymidylate kinase"/>
    <property type="match status" value="1"/>
</dbReference>
<dbReference type="CDD" id="cd01672">
    <property type="entry name" value="TMPK"/>
    <property type="match status" value="1"/>
</dbReference>
<accession>A0A1M4ZSE2</accession>
<evidence type="ECO:0000313" key="14">
    <source>
        <dbReference type="Proteomes" id="UP000184423"/>
    </source>
</evidence>
<dbReference type="PROSITE" id="PS01331">
    <property type="entry name" value="THYMIDYLATE_KINASE"/>
    <property type="match status" value="1"/>
</dbReference>
<evidence type="ECO:0000256" key="2">
    <source>
        <dbReference type="ARBA" id="ARBA00012980"/>
    </source>
</evidence>
<evidence type="ECO:0000313" key="13">
    <source>
        <dbReference type="EMBL" id="SHF20707.1"/>
    </source>
</evidence>
<dbReference type="SUPFAM" id="SSF52540">
    <property type="entry name" value="P-loop containing nucleoside triphosphate hydrolases"/>
    <property type="match status" value="1"/>
</dbReference>
<dbReference type="HAMAP" id="MF_00165">
    <property type="entry name" value="Thymidylate_kinase"/>
    <property type="match status" value="1"/>
</dbReference>
<feature type="domain" description="Thymidylate kinase-like" evidence="12">
    <location>
        <begin position="8"/>
        <end position="196"/>
    </location>
</feature>
<evidence type="ECO:0000256" key="4">
    <source>
        <dbReference type="ARBA" id="ARBA00022679"/>
    </source>
</evidence>
<organism evidence="13 14">
    <name type="scientific">Caloramator proteoclasticus DSM 10124</name>
    <dbReference type="NCBI Taxonomy" id="1121262"/>
    <lineage>
        <taxon>Bacteria</taxon>
        <taxon>Bacillati</taxon>
        <taxon>Bacillota</taxon>
        <taxon>Clostridia</taxon>
        <taxon>Eubacteriales</taxon>
        <taxon>Clostridiaceae</taxon>
        <taxon>Caloramator</taxon>
    </lineage>
</organism>
<dbReference type="GO" id="GO:0005829">
    <property type="term" value="C:cytosol"/>
    <property type="evidence" value="ECO:0007669"/>
    <property type="project" value="TreeGrafter"/>
</dbReference>
<evidence type="ECO:0000256" key="5">
    <source>
        <dbReference type="ARBA" id="ARBA00022727"/>
    </source>
</evidence>
<evidence type="ECO:0000256" key="8">
    <source>
        <dbReference type="ARBA" id="ARBA00022840"/>
    </source>
</evidence>
<dbReference type="RefSeq" id="WP_073249427.1">
    <property type="nucleotide sequence ID" value="NZ_FQVG01000042.1"/>
</dbReference>
<dbReference type="NCBIfam" id="TIGR00041">
    <property type="entry name" value="DTMP_kinase"/>
    <property type="match status" value="1"/>
</dbReference>
<dbReference type="InterPro" id="IPR039430">
    <property type="entry name" value="Thymidylate_kin-like_dom"/>
</dbReference>
<dbReference type="AlphaFoldDB" id="A0A1M4ZSE2"/>
<evidence type="ECO:0000256" key="7">
    <source>
        <dbReference type="ARBA" id="ARBA00022777"/>
    </source>
</evidence>
<dbReference type="EMBL" id="FQVG01000042">
    <property type="protein sequence ID" value="SHF20707.1"/>
    <property type="molecule type" value="Genomic_DNA"/>
</dbReference>
<feature type="binding site" evidence="11">
    <location>
        <begin position="10"/>
        <end position="17"/>
    </location>
    <ligand>
        <name>ATP</name>
        <dbReference type="ChEBI" id="CHEBI:30616"/>
    </ligand>
</feature>
<keyword evidence="6 11" id="KW-0547">Nucleotide-binding</keyword>
<reference evidence="14" key="1">
    <citation type="submission" date="2016-11" db="EMBL/GenBank/DDBJ databases">
        <authorList>
            <person name="Varghese N."/>
            <person name="Submissions S."/>
        </authorList>
    </citation>
    <scope>NUCLEOTIDE SEQUENCE [LARGE SCALE GENOMIC DNA]</scope>
    <source>
        <strain evidence="14">DSM 10124</strain>
    </source>
</reference>
<keyword evidence="5 11" id="KW-0545">Nucleotide biosynthesis</keyword>
<keyword evidence="14" id="KW-1185">Reference proteome</keyword>
<dbReference type="InterPro" id="IPR018095">
    <property type="entry name" value="Thymidylate_kin_CS"/>
</dbReference>